<dbReference type="Proteomes" id="UP001558713">
    <property type="component" value="Unassembled WGS sequence"/>
</dbReference>
<evidence type="ECO:0000259" key="1">
    <source>
        <dbReference type="Pfam" id="PF09331"/>
    </source>
</evidence>
<name>A0ABD1BP66_CARAN</name>
<sequence>MEDTIEAEFINLPKPKFIMGKEPNRKFVKINQFSNFSDLQQVEDILGTEEFARVKDSFLGPVLKFHSNGKMMMSAKILHCILTRRLVTRKKKELLFHFGGQPMRFSIGEFHLVTGLNCKEWTQEHEEREKKWDWGELQDNHSSDDVIELMIKARRTSYDERLSLGMLVLIENIYLHRYSAAKYPREYLERASSLEMMMNYPWGIDAYELLLESVDKLTKEKLSKNSYDIHGFPIALHLWILESIPKLQSAFSTIDNQVPATAFLCEKYKALKNPVIEEVLWIEGNEDLHVVCVLPKIPTMLRTMSIWKTQLMKMLTHY</sequence>
<protein>
    <recommendedName>
        <fullName evidence="1">DUF1985 domain-containing protein</fullName>
    </recommendedName>
</protein>
<proteinExistence type="predicted"/>
<evidence type="ECO:0000313" key="3">
    <source>
        <dbReference type="Proteomes" id="UP001558713"/>
    </source>
</evidence>
<gene>
    <name evidence="2" type="ORF">V5N11_028462</name>
</gene>
<keyword evidence="3" id="KW-1185">Reference proteome</keyword>
<dbReference type="EMBL" id="JBANAX010000192">
    <property type="protein sequence ID" value="KAL1219006.1"/>
    <property type="molecule type" value="Genomic_DNA"/>
</dbReference>
<dbReference type="PANTHER" id="PTHR48449:SF1">
    <property type="entry name" value="DUF1985 DOMAIN-CONTAINING PROTEIN"/>
    <property type="match status" value="1"/>
</dbReference>
<dbReference type="Pfam" id="PF09331">
    <property type="entry name" value="DUF1985"/>
    <property type="match status" value="1"/>
</dbReference>
<organism evidence="2 3">
    <name type="scientific">Cardamine amara subsp. amara</name>
    <dbReference type="NCBI Taxonomy" id="228776"/>
    <lineage>
        <taxon>Eukaryota</taxon>
        <taxon>Viridiplantae</taxon>
        <taxon>Streptophyta</taxon>
        <taxon>Embryophyta</taxon>
        <taxon>Tracheophyta</taxon>
        <taxon>Spermatophyta</taxon>
        <taxon>Magnoliopsida</taxon>
        <taxon>eudicotyledons</taxon>
        <taxon>Gunneridae</taxon>
        <taxon>Pentapetalae</taxon>
        <taxon>rosids</taxon>
        <taxon>malvids</taxon>
        <taxon>Brassicales</taxon>
        <taxon>Brassicaceae</taxon>
        <taxon>Cardamineae</taxon>
        <taxon>Cardamine</taxon>
    </lineage>
</organism>
<comment type="caution">
    <text evidence="2">The sequence shown here is derived from an EMBL/GenBank/DDBJ whole genome shotgun (WGS) entry which is preliminary data.</text>
</comment>
<dbReference type="AlphaFoldDB" id="A0ABD1BP66"/>
<dbReference type="InterPro" id="IPR015410">
    <property type="entry name" value="DUF1985"/>
</dbReference>
<evidence type="ECO:0000313" key="2">
    <source>
        <dbReference type="EMBL" id="KAL1219006.1"/>
    </source>
</evidence>
<accession>A0ABD1BP66</accession>
<dbReference type="PANTHER" id="PTHR48449">
    <property type="entry name" value="DUF1985 DOMAIN-CONTAINING PROTEIN"/>
    <property type="match status" value="1"/>
</dbReference>
<reference evidence="2 3" key="1">
    <citation type="submission" date="2024-04" db="EMBL/GenBank/DDBJ databases">
        <title>Genome assembly C_amara_ONT_v2.</title>
        <authorList>
            <person name="Yant L."/>
            <person name="Moore C."/>
            <person name="Slenker M."/>
        </authorList>
    </citation>
    <scope>NUCLEOTIDE SEQUENCE [LARGE SCALE GENOMIC DNA]</scope>
    <source>
        <tissue evidence="2">Leaf</tissue>
    </source>
</reference>
<feature type="domain" description="DUF1985" evidence="1">
    <location>
        <begin position="82"/>
        <end position="212"/>
    </location>
</feature>